<evidence type="ECO:0000313" key="14">
    <source>
        <dbReference type="EMBL" id="KAF4229078.1"/>
    </source>
</evidence>
<evidence type="ECO:0000256" key="10">
    <source>
        <dbReference type="PROSITE-ProRule" id="PRU00282"/>
    </source>
</evidence>
<dbReference type="EMBL" id="JAAAPX010000139">
    <property type="protein sequence ID" value="KAF4229078.1"/>
    <property type="molecule type" value="Genomic_DNA"/>
</dbReference>
<feature type="region of interest" description="Disordered" evidence="11">
    <location>
        <begin position="224"/>
        <end position="277"/>
    </location>
</feature>
<feature type="signal peptide" evidence="13">
    <location>
        <begin position="1"/>
        <end position="20"/>
    </location>
</feature>
<keyword evidence="9 10" id="KW-0472">Membrane</keyword>
<name>A0A8H4GVJ0_9EURO</name>
<reference evidence="14" key="1">
    <citation type="journal article" date="2020" name="bioRxiv">
        <title>Genomic and phenotypic heterogeneity of clinical isolates of the human pathogens Aspergillus fumigatus, Aspergillus lentulus and Aspergillus fumigatiaffinis.</title>
        <authorList>
            <person name="dos Santos R.A.C."/>
            <person name="Steenwyk J.L."/>
            <person name="Rivero-Menendez O."/>
            <person name="Mead M.E."/>
            <person name="Silva L.P."/>
            <person name="Bastos R.W."/>
            <person name="Alastruey-Izquierdo A."/>
            <person name="Goldman G.H."/>
            <person name="Rokas A."/>
        </authorList>
    </citation>
    <scope>NUCLEOTIDE SEQUENCE</scope>
    <source>
        <strain evidence="14">CNM-CM6805</strain>
    </source>
</reference>
<feature type="transmembrane region" description="Helical" evidence="12">
    <location>
        <begin position="467"/>
        <end position="487"/>
    </location>
</feature>
<feature type="transmembrane region" description="Helical" evidence="12">
    <location>
        <begin position="736"/>
        <end position="754"/>
    </location>
</feature>
<dbReference type="PANTHER" id="PTHR46356:SF1">
    <property type="entry name" value="MITOCHONDRIAL 2-OXODICARBOXYLATE CARRIER"/>
    <property type="match status" value="1"/>
</dbReference>
<gene>
    <name evidence="14" type="ORF">CNMCM6805_001652</name>
</gene>
<feature type="chain" id="PRO_5044155060" description="Mitochondrial thiamine pyrophosphate carrier 1" evidence="13">
    <location>
        <begin position="21"/>
        <end position="760"/>
    </location>
</feature>
<dbReference type="GO" id="GO:0005743">
    <property type="term" value="C:mitochondrial inner membrane"/>
    <property type="evidence" value="ECO:0007669"/>
    <property type="project" value="UniProtKB-SubCell"/>
</dbReference>
<keyword evidence="7 12" id="KW-1133">Transmembrane helix</keyword>
<accession>A0A8H4GVJ0</accession>
<evidence type="ECO:0000256" key="3">
    <source>
        <dbReference type="ARBA" id="ARBA00022448"/>
    </source>
</evidence>
<evidence type="ECO:0000256" key="9">
    <source>
        <dbReference type="ARBA" id="ARBA00023136"/>
    </source>
</evidence>
<evidence type="ECO:0000256" key="1">
    <source>
        <dbReference type="ARBA" id="ARBA00004448"/>
    </source>
</evidence>
<protein>
    <recommendedName>
        <fullName evidence="16">Mitochondrial thiamine pyrophosphate carrier 1</fullName>
    </recommendedName>
</protein>
<dbReference type="InterPro" id="IPR051752">
    <property type="entry name" value="Mito_2-oxodicarb_carrier"/>
</dbReference>
<evidence type="ECO:0000256" key="5">
    <source>
        <dbReference type="ARBA" id="ARBA00022737"/>
    </source>
</evidence>
<keyword evidence="8" id="KW-0496">Mitochondrion</keyword>
<keyword evidence="3" id="KW-0813">Transport</keyword>
<feature type="repeat" description="Solcar" evidence="10">
    <location>
        <begin position="566"/>
        <end position="652"/>
    </location>
</feature>
<dbReference type="PROSITE" id="PS50920">
    <property type="entry name" value="SOLCAR"/>
    <property type="match status" value="3"/>
</dbReference>
<proteinExistence type="inferred from homology"/>
<evidence type="ECO:0000256" key="4">
    <source>
        <dbReference type="ARBA" id="ARBA00022692"/>
    </source>
</evidence>
<evidence type="ECO:0000256" key="2">
    <source>
        <dbReference type="ARBA" id="ARBA00006375"/>
    </source>
</evidence>
<comment type="caution">
    <text evidence="14">The sequence shown here is derived from an EMBL/GenBank/DDBJ whole genome shotgun (WGS) entry which is preliminary data.</text>
</comment>
<dbReference type="InterPro" id="IPR023395">
    <property type="entry name" value="MCP_dom_sf"/>
</dbReference>
<dbReference type="AlphaFoldDB" id="A0A8H4GVJ0"/>
<dbReference type="GO" id="GO:0006839">
    <property type="term" value="P:mitochondrial transport"/>
    <property type="evidence" value="ECO:0007669"/>
    <property type="project" value="UniProtKB-ARBA"/>
</dbReference>
<evidence type="ECO:0000256" key="11">
    <source>
        <dbReference type="SAM" id="MobiDB-lite"/>
    </source>
</evidence>
<dbReference type="InterPro" id="IPR018108">
    <property type="entry name" value="MCP_transmembrane"/>
</dbReference>
<reference evidence="14" key="2">
    <citation type="submission" date="2020-04" db="EMBL/GenBank/DDBJ databases">
        <authorList>
            <person name="Santos R.A.C."/>
            <person name="Steenwyk J.L."/>
            <person name="Rivero-Menendez O."/>
            <person name="Mead M.E."/>
            <person name="Silva L.P."/>
            <person name="Bastos R.W."/>
            <person name="Alastruey-Izquierdo A."/>
            <person name="Goldman G.H."/>
            <person name="Rokas A."/>
        </authorList>
    </citation>
    <scope>NUCLEOTIDE SEQUENCE</scope>
    <source>
        <strain evidence="14">CNM-CM6805</strain>
    </source>
</reference>
<evidence type="ECO:0008006" key="16">
    <source>
        <dbReference type="Google" id="ProtNLM"/>
    </source>
</evidence>
<dbReference type="PANTHER" id="PTHR46356">
    <property type="entry name" value="MITOCHONDRIAL 2-OXODICARBOXYLATE CARRIER"/>
    <property type="match status" value="1"/>
</dbReference>
<comment type="similarity">
    <text evidence="2">Belongs to the mitochondrial carrier (TC 2.A.29) family.</text>
</comment>
<comment type="subcellular location">
    <subcellularLocation>
        <location evidence="1">Mitochondrion inner membrane</location>
        <topology evidence="1">Multi-pass membrane protein</topology>
    </subcellularLocation>
</comment>
<dbReference type="Pfam" id="PF00153">
    <property type="entry name" value="Mito_carr"/>
    <property type="match status" value="3"/>
</dbReference>
<feature type="repeat" description="Solcar" evidence="10">
    <location>
        <begin position="464"/>
        <end position="556"/>
    </location>
</feature>
<feature type="transmembrane region" description="Helical" evidence="12">
    <location>
        <begin position="427"/>
        <end position="447"/>
    </location>
</feature>
<keyword evidence="4 10" id="KW-0812">Transmembrane</keyword>
<dbReference type="Gene3D" id="1.50.40.10">
    <property type="entry name" value="Mitochondrial carrier domain"/>
    <property type="match status" value="1"/>
</dbReference>
<keyword evidence="6" id="KW-0999">Mitochondrion inner membrane</keyword>
<evidence type="ECO:0000256" key="12">
    <source>
        <dbReference type="SAM" id="Phobius"/>
    </source>
</evidence>
<dbReference type="GO" id="GO:0005310">
    <property type="term" value="F:dicarboxylic acid transmembrane transporter activity"/>
    <property type="evidence" value="ECO:0007669"/>
    <property type="project" value="UniProtKB-ARBA"/>
</dbReference>
<dbReference type="OrthoDB" id="434783at2759"/>
<evidence type="ECO:0000256" key="6">
    <source>
        <dbReference type="ARBA" id="ARBA00022792"/>
    </source>
</evidence>
<keyword evidence="13" id="KW-0732">Signal</keyword>
<evidence type="ECO:0000313" key="15">
    <source>
        <dbReference type="Proteomes" id="UP000653565"/>
    </source>
</evidence>
<keyword evidence="5" id="KW-0677">Repeat</keyword>
<feature type="repeat" description="Solcar" evidence="10">
    <location>
        <begin position="666"/>
        <end position="753"/>
    </location>
</feature>
<dbReference type="SUPFAM" id="SSF103506">
    <property type="entry name" value="Mitochondrial carrier"/>
    <property type="match status" value="1"/>
</dbReference>
<organism evidence="14 15">
    <name type="scientific">Aspergillus fumigatiaffinis</name>
    <dbReference type="NCBI Taxonomy" id="340414"/>
    <lineage>
        <taxon>Eukaryota</taxon>
        <taxon>Fungi</taxon>
        <taxon>Dikarya</taxon>
        <taxon>Ascomycota</taxon>
        <taxon>Pezizomycotina</taxon>
        <taxon>Eurotiomycetes</taxon>
        <taxon>Eurotiomycetidae</taxon>
        <taxon>Eurotiales</taxon>
        <taxon>Aspergillaceae</taxon>
        <taxon>Aspergillus</taxon>
        <taxon>Aspergillus subgen. Fumigati</taxon>
    </lineage>
</organism>
<evidence type="ECO:0000256" key="8">
    <source>
        <dbReference type="ARBA" id="ARBA00023128"/>
    </source>
</evidence>
<keyword evidence="15" id="KW-1185">Reference proteome</keyword>
<evidence type="ECO:0000256" key="13">
    <source>
        <dbReference type="SAM" id="SignalP"/>
    </source>
</evidence>
<feature type="compositionally biased region" description="Low complexity" evidence="11">
    <location>
        <begin position="264"/>
        <end position="277"/>
    </location>
</feature>
<sequence length="760" mass="81510">MWPIHFIVWALVPASIPVHAFSANGSSSPISAIKVGSRRSDDLQLDFARAVIRGVKKMSEDEGEKFFVDYWDFEGADEVGLTTNETYSSQSYDNHEAPEIQPRAYPFRPSVPTNMGFSPLFRRDFKCPTGTFACTAIDRPNSCCGAGDTCVLVQDTGLGDVGCCPQGQTCSGVIGSCQQGYMSCPASMGGGCCIPGYECVSGGCANVFTVTITLSSTIIVSTGTRTVPPETTQSSSSRSSSSSSSSSSRTTQSTGGLTPPARPTSLSTATTSQSSQTGSICPTGFYACSAYYEGGCCRTGRDCDTTSCPAKASSTITSDGRTIVVPAQTTTAASGTGRCASGWFSCADTVGGGCCPTGQEPARECSQPTLDPDDMGNWCPRDDGVVDIVSLMTYNDIWSHPVGRFLEDGTWGQRILPDRDDTRLKLAFNYFAFPAGGLVIWHFFVYLTPDNRLPTMSSSNQKPLPFAYQFAAGAVAGVSEILVMYPLDVVKTRVQLQSNVATSAAEERYNGMFDCFRKIIKNEGFSRLYRGISAPILMEAPKRATKFAANDSWGSFYRGLFGVQKQTQSLAVLTGATAGATEAFVVVPFELVKIRLQDRASAGKYNGMLDVVRKIIATEGPLAMYNGLESTLWRHILWNGGYFGCIFQVRAQLPAPEPGNKSQQTRNDLIAGTIGGIAGTVLNTPMDVVKSRIQNSPKVAGQVPKYNWAWPAVGTVMKEEGFGALYKGFIPKVLRLGPGGGILLVVFTGVMDFFRKMRGE</sequence>
<evidence type="ECO:0000256" key="7">
    <source>
        <dbReference type="ARBA" id="ARBA00022989"/>
    </source>
</evidence>
<feature type="compositionally biased region" description="Low complexity" evidence="11">
    <location>
        <begin position="231"/>
        <end position="254"/>
    </location>
</feature>
<dbReference type="FunFam" id="1.50.40.10:FF:000034">
    <property type="entry name" value="Mitochondrial 2-oxodicarboxylate carrier"/>
    <property type="match status" value="1"/>
</dbReference>
<dbReference type="Proteomes" id="UP000653565">
    <property type="component" value="Unassembled WGS sequence"/>
</dbReference>